<sequence>MSDHKTTNLHAPPPPPPLGSV</sequence>
<evidence type="ECO:0000256" key="1">
    <source>
        <dbReference type="SAM" id="MobiDB-lite"/>
    </source>
</evidence>
<evidence type="ECO:0000313" key="2">
    <source>
        <dbReference type="EMBL" id="CAF4256532.1"/>
    </source>
</evidence>
<reference evidence="2" key="1">
    <citation type="submission" date="2021-02" db="EMBL/GenBank/DDBJ databases">
        <authorList>
            <person name="Nowell W R."/>
        </authorList>
    </citation>
    <scope>NUCLEOTIDE SEQUENCE</scope>
</reference>
<accession>A0A8S2T1D7</accession>
<feature type="region of interest" description="Disordered" evidence="1">
    <location>
        <begin position="1"/>
        <end position="21"/>
    </location>
</feature>
<protein>
    <submittedName>
        <fullName evidence="2">Uncharacterized protein</fullName>
    </submittedName>
</protein>
<proteinExistence type="predicted"/>
<evidence type="ECO:0000313" key="3">
    <source>
        <dbReference type="Proteomes" id="UP000676336"/>
    </source>
</evidence>
<name>A0A8S2T1D7_9BILA</name>
<dbReference type="EMBL" id="CAJOBI010027990">
    <property type="protein sequence ID" value="CAF4256532.1"/>
    <property type="molecule type" value="Genomic_DNA"/>
</dbReference>
<dbReference type="AlphaFoldDB" id="A0A8S2T1D7"/>
<organism evidence="2 3">
    <name type="scientific">Rotaria magnacalcarata</name>
    <dbReference type="NCBI Taxonomy" id="392030"/>
    <lineage>
        <taxon>Eukaryota</taxon>
        <taxon>Metazoa</taxon>
        <taxon>Spiralia</taxon>
        <taxon>Gnathifera</taxon>
        <taxon>Rotifera</taxon>
        <taxon>Eurotatoria</taxon>
        <taxon>Bdelloidea</taxon>
        <taxon>Philodinida</taxon>
        <taxon>Philodinidae</taxon>
        <taxon>Rotaria</taxon>
    </lineage>
</organism>
<gene>
    <name evidence="2" type="ORF">SMN809_LOCUS24238</name>
</gene>
<comment type="caution">
    <text evidence="2">The sequence shown here is derived from an EMBL/GenBank/DDBJ whole genome shotgun (WGS) entry which is preliminary data.</text>
</comment>
<dbReference type="Proteomes" id="UP000676336">
    <property type="component" value="Unassembled WGS sequence"/>
</dbReference>
<feature type="non-terminal residue" evidence="2">
    <location>
        <position position="21"/>
    </location>
</feature>
<feature type="compositionally biased region" description="Pro residues" evidence="1">
    <location>
        <begin position="11"/>
        <end position="21"/>
    </location>
</feature>